<dbReference type="NCBIfam" id="TIGR00611">
    <property type="entry name" value="recf"/>
    <property type="match status" value="1"/>
</dbReference>
<proteinExistence type="inferred from homology"/>
<dbReference type="GO" id="GO:0003697">
    <property type="term" value="F:single-stranded DNA binding"/>
    <property type="evidence" value="ECO:0007669"/>
    <property type="project" value="UniProtKB-UniRule"/>
</dbReference>
<dbReference type="AlphaFoldDB" id="A0A1M6JU24"/>
<dbReference type="EMBL" id="FQZT01000009">
    <property type="protein sequence ID" value="SHJ50181.1"/>
    <property type="molecule type" value="Genomic_DNA"/>
</dbReference>
<evidence type="ECO:0000256" key="4">
    <source>
        <dbReference type="ARBA" id="ARBA00022840"/>
    </source>
</evidence>
<keyword evidence="6" id="KW-0742">SOS response</keyword>
<feature type="domain" description="Rad50/SbcC-type AAA" evidence="7">
    <location>
        <begin position="6"/>
        <end position="225"/>
    </location>
</feature>
<name>A0A1M6JU24_MALRU</name>
<protein>
    <recommendedName>
        <fullName evidence="6">DNA replication and repair protein RecF</fullName>
    </recommendedName>
</protein>
<dbReference type="PANTHER" id="PTHR32182">
    <property type="entry name" value="DNA REPLICATION AND REPAIR PROTEIN RECF"/>
    <property type="match status" value="1"/>
</dbReference>
<keyword evidence="5 6" id="KW-0238">DNA-binding</keyword>
<comment type="function">
    <text evidence="6">The RecF protein is involved in DNA metabolism; it is required for DNA replication and normal SOS inducibility. RecF binds preferentially to single-stranded, linear DNA. It also seems to bind ATP.</text>
</comment>
<evidence type="ECO:0000256" key="1">
    <source>
        <dbReference type="ARBA" id="ARBA00022490"/>
    </source>
</evidence>
<keyword evidence="4 6" id="KW-0067">ATP-binding</keyword>
<sequence>MYIDHLKIKNFRNIDFLDVSFDKRLNFILGNNAQGKTSIVEAIYSVAFLKSFRSEKNLELLKYGKDELNINIDIVNSGVIDRANLYISEYKKQIRLNGKKPENYKYLNVVIFFPDEINYISSYPSFRRSLIDRSIFYVNYNYINIYKKYVRCLKQRNIFLKKKNSEIDCWKDQLINYGAEIIRERIRYIDKINKFFKNENFKKINEENYELNYSKKISSSIEEQLAEELNRKQERERQLGYTLVGPHRDDIIFLLNDRPADAYASQGQKRSMIISYKMAQIIDYKAVQGHYPVLILDDMASELDSKRKNILLENLLQNSGQVFITSTDFKQAELYRKSKVFHVIDGTVSTAD</sequence>
<dbReference type="InterPro" id="IPR038729">
    <property type="entry name" value="Rad50/SbcC_AAA"/>
</dbReference>
<keyword evidence="9" id="KW-1185">Reference proteome</keyword>
<evidence type="ECO:0000256" key="3">
    <source>
        <dbReference type="ARBA" id="ARBA00022741"/>
    </source>
</evidence>
<dbReference type="InterPro" id="IPR042174">
    <property type="entry name" value="RecF_2"/>
</dbReference>
<dbReference type="Gene3D" id="1.20.1050.90">
    <property type="entry name" value="RecF/RecN/SMC, N-terminal domain"/>
    <property type="match status" value="1"/>
</dbReference>
<dbReference type="Pfam" id="PF13476">
    <property type="entry name" value="AAA_23"/>
    <property type="match status" value="1"/>
</dbReference>
<dbReference type="GO" id="GO:0009432">
    <property type="term" value="P:SOS response"/>
    <property type="evidence" value="ECO:0007669"/>
    <property type="project" value="UniProtKB-UniRule"/>
</dbReference>
<accession>A0A1M6JU24</accession>
<keyword evidence="6" id="KW-0234">DNA repair</keyword>
<dbReference type="SUPFAM" id="SSF52540">
    <property type="entry name" value="P-loop containing nucleoside triphosphate hydrolases"/>
    <property type="match status" value="1"/>
</dbReference>
<dbReference type="GO" id="GO:0005524">
    <property type="term" value="F:ATP binding"/>
    <property type="evidence" value="ECO:0007669"/>
    <property type="project" value="UniProtKB-UniRule"/>
</dbReference>
<evidence type="ECO:0000256" key="6">
    <source>
        <dbReference type="HAMAP-Rule" id="MF_00365"/>
    </source>
</evidence>
<evidence type="ECO:0000313" key="9">
    <source>
        <dbReference type="Proteomes" id="UP000184171"/>
    </source>
</evidence>
<dbReference type="GO" id="GO:0006302">
    <property type="term" value="P:double-strand break repair"/>
    <property type="evidence" value="ECO:0007669"/>
    <property type="project" value="InterPro"/>
</dbReference>
<dbReference type="GO" id="GO:0006260">
    <property type="term" value="P:DNA replication"/>
    <property type="evidence" value="ECO:0007669"/>
    <property type="project" value="UniProtKB-UniRule"/>
</dbReference>
<keyword evidence="6" id="KW-0227">DNA damage</keyword>
<organism evidence="8 9">
    <name type="scientific">Malonomonas rubra DSM 5091</name>
    <dbReference type="NCBI Taxonomy" id="1122189"/>
    <lineage>
        <taxon>Bacteria</taxon>
        <taxon>Pseudomonadati</taxon>
        <taxon>Thermodesulfobacteriota</taxon>
        <taxon>Desulfuromonadia</taxon>
        <taxon>Desulfuromonadales</taxon>
        <taxon>Geopsychrobacteraceae</taxon>
        <taxon>Malonomonas</taxon>
    </lineage>
</organism>
<keyword evidence="3 6" id="KW-0547">Nucleotide-binding</keyword>
<keyword evidence="1 6" id="KW-0963">Cytoplasm</keyword>
<dbReference type="PANTHER" id="PTHR32182:SF0">
    <property type="entry name" value="DNA REPLICATION AND REPAIR PROTEIN RECF"/>
    <property type="match status" value="1"/>
</dbReference>
<evidence type="ECO:0000256" key="5">
    <source>
        <dbReference type="ARBA" id="ARBA00023125"/>
    </source>
</evidence>
<evidence type="ECO:0000313" key="8">
    <source>
        <dbReference type="EMBL" id="SHJ50181.1"/>
    </source>
</evidence>
<dbReference type="GO" id="GO:0005737">
    <property type="term" value="C:cytoplasm"/>
    <property type="evidence" value="ECO:0007669"/>
    <property type="project" value="UniProtKB-SubCell"/>
</dbReference>
<dbReference type="RefSeq" id="WP_072909086.1">
    <property type="nucleotide sequence ID" value="NZ_FQZT01000009.1"/>
</dbReference>
<keyword evidence="2 6" id="KW-0235">DNA replication</keyword>
<dbReference type="GO" id="GO:0000731">
    <property type="term" value="P:DNA synthesis involved in DNA repair"/>
    <property type="evidence" value="ECO:0007669"/>
    <property type="project" value="TreeGrafter"/>
</dbReference>
<reference evidence="8 9" key="1">
    <citation type="submission" date="2016-11" db="EMBL/GenBank/DDBJ databases">
        <authorList>
            <person name="Jaros S."/>
            <person name="Januszkiewicz K."/>
            <person name="Wedrychowicz H."/>
        </authorList>
    </citation>
    <scope>NUCLEOTIDE SEQUENCE [LARGE SCALE GENOMIC DNA]</scope>
    <source>
        <strain evidence="8 9">DSM 5091</strain>
    </source>
</reference>
<evidence type="ECO:0000256" key="2">
    <source>
        <dbReference type="ARBA" id="ARBA00022705"/>
    </source>
</evidence>
<dbReference type="Gene3D" id="3.40.50.300">
    <property type="entry name" value="P-loop containing nucleotide triphosphate hydrolases"/>
    <property type="match status" value="1"/>
</dbReference>
<dbReference type="OrthoDB" id="9803889at2"/>
<dbReference type="STRING" id="1122189.SAMN02745165_02516"/>
<dbReference type="InterPro" id="IPR001238">
    <property type="entry name" value="DNA-binding_RecF"/>
</dbReference>
<feature type="binding site" evidence="6">
    <location>
        <begin position="30"/>
        <end position="37"/>
    </location>
    <ligand>
        <name>ATP</name>
        <dbReference type="ChEBI" id="CHEBI:30616"/>
    </ligand>
</feature>
<gene>
    <name evidence="6" type="primary">recF</name>
    <name evidence="8" type="ORF">SAMN02745165_02516</name>
</gene>
<evidence type="ECO:0000259" key="7">
    <source>
        <dbReference type="Pfam" id="PF13476"/>
    </source>
</evidence>
<dbReference type="Proteomes" id="UP000184171">
    <property type="component" value="Unassembled WGS sequence"/>
</dbReference>
<dbReference type="HAMAP" id="MF_00365">
    <property type="entry name" value="RecF"/>
    <property type="match status" value="1"/>
</dbReference>
<dbReference type="GO" id="GO:0016887">
    <property type="term" value="F:ATP hydrolysis activity"/>
    <property type="evidence" value="ECO:0007669"/>
    <property type="project" value="InterPro"/>
</dbReference>
<comment type="similarity">
    <text evidence="6">Belongs to the RecF family.</text>
</comment>
<dbReference type="InterPro" id="IPR027417">
    <property type="entry name" value="P-loop_NTPase"/>
</dbReference>
<comment type="subcellular location">
    <subcellularLocation>
        <location evidence="6">Cytoplasm</location>
    </subcellularLocation>
</comment>